<evidence type="ECO:0000313" key="2">
    <source>
        <dbReference type="Proteomes" id="UP000799754"/>
    </source>
</evidence>
<evidence type="ECO:0000313" key="1">
    <source>
        <dbReference type="EMBL" id="KAF2628633.1"/>
    </source>
</evidence>
<keyword evidence="2" id="KW-1185">Reference proteome</keyword>
<organism evidence="1 2">
    <name type="scientific">Macroventuria anomochaeta</name>
    <dbReference type="NCBI Taxonomy" id="301207"/>
    <lineage>
        <taxon>Eukaryota</taxon>
        <taxon>Fungi</taxon>
        <taxon>Dikarya</taxon>
        <taxon>Ascomycota</taxon>
        <taxon>Pezizomycotina</taxon>
        <taxon>Dothideomycetes</taxon>
        <taxon>Pleosporomycetidae</taxon>
        <taxon>Pleosporales</taxon>
        <taxon>Pleosporineae</taxon>
        <taxon>Didymellaceae</taxon>
        <taxon>Macroventuria</taxon>
    </lineage>
</organism>
<reference evidence="1" key="1">
    <citation type="journal article" date="2020" name="Stud. Mycol.">
        <title>101 Dothideomycetes genomes: a test case for predicting lifestyles and emergence of pathogens.</title>
        <authorList>
            <person name="Haridas S."/>
            <person name="Albert R."/>
            <person name="Binder M."/>
            <person name="Bloem J."/>
            <person name="Labutti K."/>
            <person name="Salamov A."/>
            <person name="Andreopoulos B."/>
            <person name="Baker S."/>
            <person name="Barry K."/>
            <person name="Bills G."/>
            <person name="Bluhm B."/>
            <person name="Cannon C."/>
            <person name="Castanera R."/>
            <person name="Culley D."/>
            <person name="Daum C."/>
            <person name="Ezra D."/>
            <person name="Gonzalez J."/>
            <person name="Henrissat B."/>
            <person name="Kuo A."/>
            <person name="Liang C."/>
            <person name="Lipzen A."/>
            <person name="Lutzoni F."/>
            <person name="Magnuson J."/>
            <person name="Mondo S."/>
            <person name="Nolan M."/>
            <person name="Ohm R."/>
            <person name="Pangilinan J."/>
            <person name="Park H.-J."/>
            <person name="Ramirez L."/>
            <person name="Alfaro M."/>
            <person name="Sun H."/>
            <person name="Tritt A."/>
            <person name="Yoshinaga Y."/>
            <person name="Zwiers L.-H."/>
            <person name="Turgeon B."/>
            <person name="Goodwin S."/>
            <person name="Spatafora J."/>
            <person name="Crous P."/>
            <person name="Grigoriev I."/>
        </authorList>
    </citation>
    <scope>NUCLEOTIDE SEQUENCE</scope>
    <source>
        <strain evidence="1">CBS 525.71</strain>
    </source>
</reference>
<protein>
    <submittedName>
        <fullName evidence="1">Uncharacterized protein</fullName>
    </submittedName>
</protein>
<dbReference type="EMBL" id="MU006712">
    <property type="protein sequence ID" value="KAF2628633.1"/>
    <property type="molecule type" value="Genomic_DNA"/>
</dbReference>
<comment type="caution">
    <text evidence="1">The sequence shown here is derived from an EMBL/GenBank/DDBJ whole genome shotgun (WGS) entry which is preliminary data.</text>
</comment>
<dbReference type="Proteomes" id="UP000799754">
    <property type="component" value="Unassembled WGS sequence"/>
</dbReference>
<accession>A0ACB6S3U8</accession>
<gene>
    <name evidence="1" type="ORF">BU25DRAFT_420603</name>
</gene>
<proteinExistence type="predicted"/>
<name>A0ACB6S3U8_9PLEO</name>
<sequence>MTASPSPTTATAVRDCNKLKSKVENAIVEATNTKTQLGQIQNDLAIAQNKLAASEQKLATTTDQLTVAKKQVIERDQQMLNVRAEVKKRKKTDHAWEPPARKAEQAQLNKRRRNLLEAGKGSMILLLPAMVKVKVKDCKVREVYNDCRSSCQADTEVRNKAFKADRESFKKITDEYTAKYRTTHRDLQASYKQRKEEITMHEQEKEKTWALSRGIKMLDQSLKDKDKELKPAREEAGTAKKQILKMDDDEDGEEAEERKRKGGGDAAGSEAKKAKTGKQDLKECFPSSTC</sequence>